<evidence type="ECO:0000313" key="1">
    <source>
        <dbReference type="EMBL" id="TKV70900.1"/>
    </source>
</evidence>
<accession>A0A4U6RAU7</accession>
<name>A0A4U6RAU7_BRAEL</name>
<dbReference type="Proteomes" id="UP000305095">
    <property type="component" value="Unassembled WGS sequence"/>
</dbReference>
<gene>
    <name evidence="1" type="ORF">FDV58_41000</name>
</gene>
<proteinExistence type="predicted"/>
<comment type="caution">
    <text evidence="1">The sequence shown here is derived from an EMBL/GenBank/DDBJ whole genome shotgun (WGS) entry which is preliminary data.</text>
</comment>
<dbReference type="AlphaFoldDB" id="A0A4U6RAU7"/>
<evidence type="ECO:0000313" key="2">
    <source>
        <dbReference type="Proteomes" id="UP000305095"/>
    </source>
</evidence>
<organism evidence="1 2">
    <name type="scientific">Bradyrhizobium elkanii</name>
    <dbReference type="NCBI Taxonomy" id="29448"/>
    <lineage>
        <taxon>Bacteria</taxon>
        <taxon>Pseudomonadati</taxon>
        <taxon>Pseudomonadota</taxon>
        <taxon>Alphaproteobacteria</taxon>
        <taxon>Hyphomicrobiales</taxon>
        <taxon>Nitrobacteraceae</taxon>
        <taxon>Bradyrhizobium</taxon>
    </lineage>
</organism>
<dbReference type="EMBL" id="SZZP01000057">
    <property type="protein sequence ID" value="TKV70900.1"/>
    <property type="molecule type" value="Genomic_DNA"/>
</dbReference>
<protein>
    <submittedName>
        <fullName evidence="1">Uncharacterized protein</fullName>
    </submittedName>
</protein>
<reference evidence="1 2" key="1">
    <citation type="submission" date="2019-05" db="EMBL/GenBank/DDBJ databases">
        <title>Draft Genome of Bradyrhizobium elkanii strain SEMIA 938, Used in Commercial Inoculants for Lupinus spp. in Brazil.</title>
        <authorList>
            <person name="Hungria M."/>
            <person name="Delamuta J.R.M."/>
            <person name="Ribeiro R.A."/>
            <person name="Nogueira M.A."/>
        </authorList>
    </citation>
    <scope>NUCLEOTIDE SEQUENCE [LARGE SCALE GENOMIC DNA]</scope>
    <source>
        <strain evidence="1 2">Semia 938</strain>
    </source>
</reference>
<sequence>MRACRSVHCRLAENDLKPRRKACGAFPKVDGGYVARMEDVFDIYSEAPDPKQPVVCFDESPI</sequence>